<name>A0A1G8KNM8_9ACTN</name>
<sequence>MTEEPENGIHPRAIETVMRSLSTLYDSQVWVSTHSPIVLANTELSEVLAARLNPDGSVAVIRGDQHPRLVDWRGGLDLGSLFAAGVLS</sequence>
<organism evidence="2 3">
    <name type="scientific">Sinosporangium album</name>
    <dbReference type="NCBI Taxonomy" id="504805"/>
    <lineage>
        <taxon>Bacteria</taxon>
        <taxon>Bacillati</taxon>
        <taxon>Actinomycetota</taxon>
        <taxon>Actinomycetes</taxon>
        <taxon>Streptosporangiales</taxon>
        <taxon>Streptosporangiaceae</taxon>
        <taxon>Sinosporangium</taxon>
    </lineage>
</organism>
<dbReference type="EMBL" id="FNCN01000053">
    <property type="protein sequence ID" value="SDI45018.1"/>
    <property type="molecule type" value="Genomic_DNA"/>
</dbReference>
<dbReference type="STRING" id="504805.SAMN05421505_1533"/>
<feature type="domain" description="ATPase AAA-type core" evidence="1">
    <location>
        <begin position="3"/>
        <end position="39"/>
    </location>
</feature>
<dbReference type="Proteomes" id="UP000198923">
    <property type="component" value="Unassembled WGS sequence"/>
</dbReference>
<accession>A0A1G8KNM8</accession>
<dbReference type="GO" id="GO:0016887">
    <property type="term" value="F:ATP hydrolysis activity"/>
    <property type="evidence" value="ECO:0007669"/>
    <property type="project" value="InterPro"/>
</dbReference>
<dbReference type="Pfam" id="PF13304">
    <property type="entry name" value="AAA_21"/>
    <property type="match status" value="1"/>
</dbReference>
<dbReference type="InterPro" id="IPR003959">
    <property type="entry name" value="ATPase_AAA_core"/>
</dbReference>
<gene>
    <name evidence="2" type="ORF">SAMN05421505_1533</name>
</gene>
<dbReference type="PANTHER" id="PTHR40396:SF1">
    <property type="entry name" value="ATPASE AAA-TYPE CORE DOMAIN-CONTAINING PROTEIN"/>
    <property type="match status" value="1"/>
</dbReference>
<dbReference type="AlphaFoldDB" id="A0A1G8KNM8"/>
<dbReference type="RefSeq" id="WP_245691542.1">
    <property type="nucleotide sequence ID" value="NZ_FNCN01000053.1"/>
</dbReference>
<dbReference type="PANTHER" id="PTHR40396">
    <property type="entry name" value="ATPASE-LIKE PROTEIN"/>
    <property type="match status" value="1"/>
</dbReference>
<evidence type="ECO:0000259" key="1">
    <source>
        <dbReference type="Pfam" id="PF13304"/>
    </source>
</evidence>
<dbReference type="GO" id="GO:0005524">
    <property type="term" value="F:ATP binding"/>
    <property type="evidence" value="ECO:0007669"/>
    <property type="project" value="InterPro"/>
</dbReference>
<evidence type="ECO:0000313" key="3">
    <source>
        <dbReference type="Proteomes" id="UP000198923"/>
    </source>
</evidence>
<evidence type="ECO:0000313" key="2">
    <source>
        <dbReference type="EMBL" id="SDI45018.1"/>
    </source>
</evidence>
<reference evidence="2 3" key="1">
    <citation type="submission" date="2016-10" db="EMBL/GenBank/DDBJ databases">
        <authorList>
            <person name="de Groot N.N."/>
        </authorList>
    </citation>
    <scope>NUCLEOTIDE SEQUENCE [LARGE SCALE GENOMIC DNA]</scope>
    <source>
        <strain evidence="2 3">CPCC 201354</strain>
    </source>
</reference>
<protein>
    <submittedName>
        <fullName evidence="2">AAA domain-containing protein, putative AbiEii toxin, Type IV TA system</fullName>
    </submittedName>
</protein>
<proteinExistence type="predicted"/>
<keyword evidence="3" id="KW-1185">Reference proteome</keyword>